<evidence type="ECO:0000313" key="1">
    <source>
        <dbReference type="EMBL" id="COV22840.1"/>
    </source>
</evidence>
<proteinExistence type="predicted"/>
<name>A0A655HY19_MYCTX</name>
<organism evidence="1 2">
    <name type="scientific">Mycobacterium tuberculosis</name>
    <dbReference type="NCBI Taxonomy" id="1773"/>
    <lineage>
        <taxon>Bacteria</taxon>
        <taxon>Bacillati</taxon>
        <taxon>Actinomycetota</taxon>
        <taxon>Actinomycetes</taxon>
        <taxon>Mycobacteriales</taxon>
        <taxon>Mycobacteriaceae</taxon>
        <taxon>Mycobacterium</taxon>
        <taxon>Mycobacterium tuberculosis complex</taxon>
    </lineage>
</organism>
<dbReference type="EMBL" id="CSAD01000143">
    <property type="protein sequence ID" value="COV22840.1"/>
    <property type="molecule type" value="Genomic_DNA"/>
</dbReference>
<protein>
    <submittedName>
        <fullName evidence="1">Uncharacterized protein</fullName>
    </submittedName>
</protein>
<gene>
    <name evidence="1" type="ORF">ERS007679_01368</name>
</gene>
<accession>A0A655HY19</accession>
<evidence type="ECO:0000313" key="2">
    <source>
        <dbReference type="Proteomes" id="UP000045842"/>
    </source>
</evidence>
<sequence length="49" mass="4768">MSALTQRGPMLSSALTATATRGAIRTGRVRAAVTIHSAASAAVSAGSPS</sequence>
<reference evidence="1 2" key="1">
    <citation type="submission" date="2015-03" db="EMBL/GenBank/DDBJ databases">
        <authorList>
            <consortium name="Pathogen Informatics"/>
        </authorList>
    </citation>
    <scope>NUCLEOTIDE SEQUENCE [LARGE SCALE GENOMIC DNA]</scope>
    <source>
        <strain evidence="1 2">G09801536</strain>
    </source>
</reference>
<dbReference type="AlphaFoldDB" id="A0A655HY19"/>
<dbReference type="Proteomes" id="UP000045842">
    <property type="component" value="Unassembled WGS sequence"/>
</dbReference>